<dbReference type="PANTHER" id="PTHR30462">
    <property type="entry name" value="INTERMEMBRANE TRANSPORT PROTEIN PQIB-RELATED"/>
    <property type="match status" value="1"/>
</dbReference>
<evidence type="ECO:0000313" key="8">
    <source>
        <dbReference type="Proteomes" id="UP000887577"/>
    </source>
</evidence>
<evidence type="ECO:0000256" key="7">
    <source>
        <dbReference type="SAM" id="Phobius"/>
    </source>
</evidence>
<evidence type="ECO:0000313" key="9">
    <source>
        <dbReference type="WBParaSite" id="PSU_v2.g18787.t1"/>
    </source>
</evidence>
<keyword evidence="4 7" id="KW-0812">Transmembrane</keyword>
<dbReference type="PANTHER" id="PTHR30462:SF3">
    <property type="entry name" value="INTERMEMBRANE TRANSPORT PROTEIN PQIA"/>
    <property type="match status" value="1"/>
</dbReference>
<proteinExistence type="predicted"/>
<evidence type="ECO:0000256" key="3">
    <source>
        <dbReference type="ARBA" id="ARBA00022519"/>
    </source>
</evidence>
<evidence type="ECO:0000256" key="2">
    <source>
        <dbReference type="ARBA" id="ARBA00022475"/>
    </source>
</evidence>
<accession>A0A914YET9</accession>
<dbReference type="Proteomes" id="UP000887577">
    <property type="component" value="Unplaced"/>
</dbReference>
<protein>
    <submittedName>
        <fullName evidence="9">Paraquat-inducible protein A</fullName>
    </submittedName>
</protein>
<keyword evidence="6 7" id="KW-0472">Membrane</keyword>
<organism evidence="8 9">
    <name type="scientific">Panagrolaimus superbus</name>
    <dbReference type="NCBI Taxonomy" id="310955"/>
    <lineage>
        <taxon>Eukaryota</taxon>
        <taxon>Metazoa</taxon>
        <taxon>Ecdysozoa</taxon>
        <taxon>Nematoda</taxon>
        <taxon>Chromadorea</taxon>
        <taxon>Rhabditida</taxon>
        <taxon>Tylenchina</taxon>
        <taxon>Panagrolaimomorpha</taxon>
        <taxon>Panagrolaimoidea</taxon>
        <taxon>Panagrolaimidae</taxon>
        <taxon>Panagrolaimus</taxon>
    </lineage>
</organism>
<feature type="transmembrane region" description="Helical" evidence="7">
    <location>
        <begin position="82"/>
        <end position="105"/>
    </location>
</feature>
<evidence type="ECO:0000256" key="6">
    <source>
        <dbReference type="ARBA" id="ARBA00023136"/>
    </source>
</evidence>
<dbReference type="AlphaFoldDB" id="A0A914YET9"/>
<sequence>MERRLLSRRCGDLSGQYYGANVKDDRHRVAVLGMPKGHGKRDSERMHLIYEVVEFVGRWSMIDVFVIAVLSALVRMGGLMSIYPAMGALMFALVVIMTMFSAMTFDPRLSWDRQPESEHEES</sequence>
<dbReference type="Pfam" id="PF04403">
    <property type="entry name" value="PqiA"/>
    <property type="match status" value="1"/>
</dbReference>
<evidence type="ECO:0000256" key="1">
    <source>
        <dbReference type="ARBA" id="ARBA00004533"/>
    </source>
</evidence>
<keyword evidence="8" id="KW-1185">Reference proteome</keyword>
<dbReference type="GO" id="GO:0005886">
    <property type="term" value="C:plasma membrane"/>
    <property type="evidence" value="ECO:0007669"/>
    <property type="project" value="UniProtKB-SubCell"/>
</dbReference>
<evidence type="ECO:0000256" key="4">
    <source>
        <dbReference type="ARBA" id="ARBA00022692"/>
    </source>
</evidence>
<name>A0A914YET9_9BILA</name>
<keyword evidence="3" id="KW-0997">Cell inner membrane</keyword>
<dbReference type="InterPro" id="IPR051800">
    <property type="entry name" value="PqiA-PqiB_transport"/>
</dbReference>
<comment type="subcellular location">
    <subcellularLocation>
        <location evidence="1">Cell inner membrane</location>
    </subcellularLocation>
</comment>
<dbReference type="WBParaSite" id="PSU_v2.g18787.t1">
    <property type="protein sequence ID" value="PSU_v2.g18787.t1"/>
    <property type="gene ID" value="PSU_v2.g18787"/>
</dbReference>
<dbReference type="InterPro" id="IPR007498">
    <property type="entry name" value="PqiA-like"/>
</dbReference>
<reference evidence="9" key="1">
    <citation type="submission" date="2022-11" db="UniProtKB">
        <authorList>
            <consortium name="WormBaseParasite"/>
        </authorList>
    </citation>
    <scope>IDENTIFICATION</scope>
</reference>
<evidence type="ECO:0000256" key="5">
    <source>
        <dbReference type="ARBA" id="ARBA00022989"/>
    </source>
</evidence>
<keyword evidence="2" id="KW-1003">Cell membrane</keyword>
<feature type="transmembrane region" description="Helical" evidence="7">
    <location>
        <begin position="55"/>
        <end position="76"/>
    </location>
</feature>
<keyword evidence="5 7" id="KW-1133">Transmembrane helix</keyword>